<keyword evidence="4" id="KW-0433">Leucine-rich repeat</keyword>
<dbReference type="Pfam" id="PF22602">
    <property type="entry name" value="NXF_NTF2"/>
    <property type="match status" value="1"/>
</dbReference>
<dbReference type="InterPro" id="IPR018222">
    <property type="entry name" value="Nuclear_transport_factor_2_euk"/>
</dbReference>
<evidence type="ECO:0000256" key="8">
    <source>
        <dbReference type="SAM" id="MobiDB-lite"/>
    </source>
</evidence>
<feature type="region of interest" description="Disordered" evidence="8">
    <location>
        <begin position="508"/>
        <end position="530"/>
    </location>
</feature>
<feature type="compositionally biased region" description="Basic and acidic residues" evidence="8">
    <location>
        <begin position="84"/>
        <end position="108"/>
    </location>
</feature>
<dbReference type="PROSITE" id="PS50177">
    <property type="entry name" value="NTF2_DOMAIN"/>
    <property type="match status" value="1"/>
</dbReference>
<dbReference type="SUPFAM" id="SSF46934">
    <property type="entry name" value="UBA-like"/>
    <property type="match status" value="1"/>
</dbReference>
<dbReference type="PANTHER" id="PTHR10662">
    <property type="entry name" value="NUCLEAR RNA EXPORT FACTOR"/>
    <property type="match status" value="1"/>
</dbReference>
<dbReference type="PANTHER" id="PTHR10662:SF22">
    <property type="entry name" value="NUCLEAR RNA EXPORT FACTOR 1"/>
    <property type="match status" value="1"/>
</dbReference>
<dbReference type="SUPFAM" id="SSF52058">
    <property type="entry name" value="L domain-like"/>
    <property type="match status" value="1"/>
</dbReference>
<dbReference type="GO" id="GO:0016973">
    <property type="term" value="P:poly(A)+ mRNA export from nucleus"/>
    <property type="evidence" value="ECO:0007669"/>
    <property type="project" value="TreeGrafter"/>
</dbReference>
<evidence type="ECO:0000256" key="4">
    <source>
        <dbReference type="ARBA" id="ARBA00022614"/>
    </source>
</evidence>
<evidence type="ECO:0000259" key="10">
    <source>
        <dbReference type="PROSITE" id="PS51281"/>
    </source>
</evidence>
<evidence type="ECO:0000256" key="2">
    <source>
        <dbReference type="ARBA" id="ARBA00009285"/>
    </source>
</evidence>
<dbReference type="SUPFAM" id="SSF54427">
    <property type="entry name" value="NTF2-like"/>
    <property type="match status" value="1"/>
</dbReference>
<accession>A0A0P1BGK4</accession>
<evidence type="ECO:0000259" key="9">
    <source>
        <dbReference type="PROSITE" id="PS50177"/>
    </source>
</evidence>
<keyword evidence="12" id="KW-1185">Reference proteome</keyword>
<dbReference type="SMART" id="SM00804">
    <property type="entry name" value="TAP_C"/>
    <property type="match status" value="1"/>
</dbReference>
<feature type="compositionally biased region" description="Low complexity" evidence="8">
    <location>
        <begin position="512"/>
        <end position="530"/>
    </location>
</feature>
<dbReference type="InterPro" id="IPR030217">
    <property type="entry name" value="NXF_fam"/>
</dbReference>
<reference evidence="11 12" key="1">
    <citation type="submission" date="2014-09" db="EMBL/GenBank/DDBJ databases">
        <authorList>
            <person name="Magalhaes I.L.F."/>
            <person name="Oliveira U."/>
            <person name="Santos F.R."/>
            <person name="Vidigal T.H.D.A."/>
            <person name="Brescovit A.D."/>
            <person name="Santos A.J."/>
        </authorList>
    </citation>
    <scope>NUCLEOTIDE SEQUENCE [LARGE SCALE GENOMIC DNA]</scope>
</reference>
<keyword evidence="3" id="KW-0813">Transport</keyword>
<feature type="domain" description="TAP-C" evidence="10">
    <location>
        <begin position="555"/>
        <end position="609"/>
    </location>
</feature>
<feature type="domain" description="NTF2" evidence="9">
    <location>
        <begin position="365"/>
        <end position="395"/>
    </location>
</feature>
<evidence type="ECO:0000256" key="6">
    <source>
        <dbReference type="ARBA" id="ARBA00022816"/>
    </source>
</evidence>
<sequence length="609" mass="64841">MAQPFINPLTGQAIASQAQSSAGSSRRSSRRGGIAGGALKRAGLIDEDVGMRSADRGSANGSSRGSGSGGASSRGGHSSSQATARDRANPLSRSDRPKGHAKGKDRDVAAAGVAYSIKGQSHNGQSLGGSSKGGRVPGGDVTNDSKGTSNLNSKSIEVLRRFLTSRWNAEAQFLNLERMAGDEILEEAHIKAPGVEGSPREISLAMFRLAQDMFPGCVTISLAHNNFKTLIPVNALPQYLPKLQNLSLESNDLKWVRDLIWQPSMKGRPTPRFTSLKELMLLGNPVRENATAAGNAAGYRAEVLAKFPHLTLLDREPVTQEELTAAAQVKNTDPAAASAAAAGVQVKPFPVAMRPGFSDEASKAIVPAFLQKYFSLFDEDRPALRPVYAPRAGFSMIEHRQVPPRARALGYQNSKDLPRQKDLNWKAYKNIPSHNIMTLGNRRPHSGFPHGPNSIGFRSFSRSFIVAPVVPGSQAANSGWPCIVIEDQLIVRPYAGIHAWADNALPTGTAQPGNNSAAPAPAAVSGPSTATNPGFSLEALPPHLKSVAPAQGLNEQQHILSLQVAAQTGLTYPFAVQCLSQNAWEPSQAIINFEQLRNAGSIPAEAFHR</sequence>
<keyword evidence="7" id="KW-0539">Nucleus</keyword>
<dbReference type="GO" id="GO:0003723">
    <property type="term" value="F:RNA binding"/>
    <property type="evidence" value="ECO:0007669"/>
    <property type="project" value="TreeGrafter"/>
</dbReference>
<dbReference type="AlphaFoldDB" id="A0A0P1BGK4"/>
<name>A0A0P1BGK4_9BASI</name>
<dbReference type="InterPro" id="IPR005637">
    <property type="entry name" value="TAP_C_dom"/>
</dbReference>
<comment type="similarity">
    <text evidence="2">Belongs to the NXF family.</text>
</comment>
<evidence type="ECO:0000256" key="5">
    <source>
        <dbReference type="ARBA" id="ARBA00022737"/>
    </source>
</evidence>
<proteinExistence type="inferred from homology"/>
<evidence type="ECO:0000313" key="12">
    <source>
        <dbReference type="Proteomes" id="UP000054845"/>
    </source>
</evidence>
<dbReference type="GO" id="GO:0005634">
    <property type="term" value="C:nucleus"/>
    <property type="evidence" value="ECO:0007669"/>
    <property type="project" value="UniProtKB-SubCell"/>
</dbReference>
<comment type="subcellular location">
    <subcellularLocation>
        <location evidence="1">Nucleus</location>
    </subcellularLocation>
</comment>
<dbReference type="OrthoDB" id="25872at2759"/>
<evidence type="ECO:0000256" key="3">
    <source>
        <dbReference type="ARBA" id="ARBA00022448"/>
    </source>
</evidence>
<dbReference type="STRING" id="401625.A0A0P1BGK4"/>
<dbReference type="Gene3D" id="3.80.10.10">
    <property type="entry name" value="Ribonuclease Inhibitor"/>
    <property type="match status" value="1"/>
</dbReference>
<dbReference type="CDD" id="cd14342">
    <property type="entry name" value="UBA_TAP-C"/>
    <property type="match status" value="1"/>
</dbReference>
<dbReference type="InterPro" id="IPR009060">
    <property type="entry name" value="UBA-like_sf"/>
</dbReference>
<dbReference type="PROSITE" id="PS51281">
    <property type="entry name" value="TAP_C"/>
    <property type="match status" value="1"/>
</dbReference>
<dbReference type="InterPro" id="IPR002075">
    <property type="entry name" value="NTF2_dom"/>
</dbReference>
<dbReference type="InterPro" id="IPR032710">
    <property type="entry name" value="NTF2-like_dom_sf"/>
</dbReference>
<evidence type="ECO:0000256" key="1">
    <source>
        <dbReference type="ARBA" id="ARBA00004123"/>
    </source>
</evidence>
<dbReference type="EMBL" id="CCYA01000260">
    <property type="protein sequence ID" value="CEH15317.1"/>
    <property type="molecule type" value="Genomic_DNA"/>
</dbReference>
<feature type="compositionally biased region" description="Gly residues" evidence="8">
    <location>
        <begin position="64"/>
        <end position="73"/>
    </location>
</feature>
<feature type="compositionally biased region" description="Low complexity" evidence="8">
    <location>
        <begin position="11"/>
        <end position="26"/>
    </location>
</feature>
<evidence type="ECO:0000313" key="11">
    <source>
        <dbReference type="EMBL" id="CEH15317.1"/>
    </source>
</evidence>
<keyword evidence="6" id="KW-0509">mRNA transport</keyword>
<organism evidence="11 12">
    <name type="scientific">Ceraceosorus bombacis</name>
    <dbReference type="NCBI Taxonomy" id="401625"/>
    <lineage>
        <taxon>Eukaryota</taxon>
        <taxon>Fungi</taxon>
        <taxon>Dikarya</taxon>
        <taxon>Basidiomycota</taxon>
        <taxon>Ustilaginomycotina</taxon>
        <taxon>Exobasidiomycetes</taxon>
        <taxon>Ceraceosorales</taxon>
        <taxon>Ceraceosoraceae</taxon>
        <taxon>Ceraceosorus</taxon>
    </lineage>
</organism>
<dbReference type="Gene3D" id="1.10.8.10">
    <property type="entry name" value="DNA helicase RuvA subunit, C-terminal domain"/>
    <property type="match status" value="1"/>
</dbReference>
<dbReference type="Gene3D" id="3.10.450.50">
    <property type="match status" value="1"/>
</dbReference>
<dbReference type="InterPro" id="IPR032675">
    <property type="entry name" value="LRR_dom_sf"/>
</dbReference>
<dbReference type="Proteomes" id="UP000054845">
    <property type="component" value="Unassembled WGS sequence"/>
</dbReference>
<feature type="compositionally biased region" description="Gly residues" evidence="8">
    <location>
        <begin position="126"/>
        <end position="137"/>
    </location>
</feature>
<evidence type="ECO:0000256" key="7">
    <source>
        <dbReference type="ARBA" id="ARBA00023242"/>
    </source>
</evidence>
<protein>
    <submittedName>
        <fullName evidence="11">mRNA export factor TAP/MEX67</fullName>
    </submittedName>
</protein>
<keyword evidence="5" id="KW-0677">Repeat</keyword>
<dbReference type="Pfam" id="PF03943">
    <property type="entry name" value="TAP_C"/>
    <property type="match status" value="1"/>
</dbReference>
<feature type="region of interest" description="Disordered" evidence="8">
    <location>
        <begin position="1"/>
        <end position="150"/>
    </location>
</feature>